<dbReference type="GO" id="GO:0002100">
    <property type="term" value="P:tRNA wobble adenosine to inosine editing"/>
    <property type="evidence" value="ECO:0007669"/>
    <property type="project" value="UniProtKB-UniRule"/>
</dbReference>
<evidence type="ECO:0000256" key="6">
    <source>
        <dbReference type="ARBA" id="ARBA00022833"/>
    </source>
</evidence>
<dbReference type="InterPro" id="IPR016192">
    <property type="entry name" value="APOBEC/CMP_deaminase_Zn-bd"/>
</dbReference>
<dbReference type="PROSITE" id="PS51747">
    <property type="entry name" value="CYT_DCMP_DEAMINASES_2"/>
    <property type="match status" value="1"/>
</dbReference>
<dbReference type="EC" id="3.5.4.33" evidence="8"/>
<comment type="cofactor">
    <cofactor evidence="8">
        <name>Zn(2+)</name>
        <dbReference type="ChEBI" id="CHEBI:29105"/>
    </cofactor>
    <text evidence="8">Binds 1 zinc ion per subunit.</text>
</comment>
<dbReference type="InterPro" id="IPR016193">
    <property type="entry name" value="Cytidine_deaminase-like"/>
</dbReference>
<evidence type="ECO:0000256" key="8">
    <source>
        <dbReference type="HAMAP-Rule" id="MF_00972"/>
    </source>
</evidence>
<name>A0AAU7VQI6_9FIRM</name>
<keyword evidence="5 8" id="KW-0378">Hydrolase</keyword>
<proteinExistence type="inferred from homology"/>
<evidence type="ECO:0000256" key="4">
    <source>
        <dbReference type="ARBA" id="ARBA00022723"/>
    </source>
</evidence>
<dbReference type="GO" id="GO:0052717">
    <property type="term" value="F:tRNA-specific adenosine-34 deaminase activity"/>
    <property type="evidence" value="ECO:0007669"/>
    <property type="project" value="UniProtKB-UniRule"/>
</dbReference>
<feature type="binding site" evidence="8">
    <location>
        <position position="79"/>
    </location>
    <ligand>
        <name>Zn(2+)</name>
        <dbReference type="ChEBI" id="CHEBI:29105"/>
        <note>catalytic</note>
    </ligand>
</feature>
<evidence type="ECO:0000256" key="1">
    <source>
        <dbReference type="ARBA" id="ARBA00010669"/>
    </source>
</evidence>
<evidence type="ECO:0000256" key="2">
    <source>
        <dbReference type="ARBA" id="ARBA00011738"/>
    </source>
</evidence>
<evidence type="ECO:0000313" key="10">
    <source>
        <dbReference type="EMBL" id="XBX76343.1"/>
    </source>
</evidence>
<comment type="similarity">
    <text evidence="1">Belongs to the cytidine and deoxycytidylate deaminase family. ADAT2 subfamily.</text>
</comment>
<keyword evidence="6 8" id="KW-0862">Zinc</keyword>
<comment type="function">
    <text evidence="8">Catalyzes the deamination of adenosine to inosine at the wobble position 34 of tRNA(Arg2).</text>
</comment>
<dbReference type="Gene3D" id="3.40.140.10">
    <property type="entry name" value="Cytidine Deaminase, domain 2"/>
    <property type="match status" value="1"/>
</dbReference>
<dbReference type="RefSeq" id="WP_350345077.1">
    <property type="nucleotide sequence ID" value="NZ_CP158367.1"/>
</dbReference>
<dbReference type="HAMAP" id="MF_00972">
    <property type="entry name" value="tRNA_aden_deaminase"/>
    <property type="match status" value="1"/>
</dbReference>
<feature type="active site" description="Proton donor" evidence="8">
    <location>
        <position position="48"/>
    </location>
</feature>
<keyword evidence="3 8" id="KW-0819">tRNA processing</keyword>
<evidence type="ECO:0000256" key="5">
    <source>
        <dbReference type="ARBA" id="ARBA00022801"/>
    </source>
</evidence>
<reference evidence="10" key="1">
    <citation type="journal article" date="2013" name="Extremophiles">
        <title>Proteinivorax tanatarense gen. nov., sp. nov., an anaerobic, haloalkaliphilic, proteolytic bacterium isolated from a decaying algal bloom, and proposal of Proteinivoraceae fam. nov.</title>
        <authorList>
            <person name="Kevbrin V."/>
            <person name="Boltyanskaya Y."/>
            <person name="Zhilina T."/>
            <person name="Kolganova T."/>
            <person name="Lavrentjeva E."/>
            <person name="Kuznetsov B."/>
        </authorList>
    </citation>
    <scope>NUCLEOTIDE SEQUENCE</scope>
    <source>
        <strain evidence="10">Z-910T</strain>
    </source>
</reference>
<evidence type="ECO:0000256" key="7">
    <source>
        <dbReference type="ARBA" id="ARBA00048045"/>
    </source>
</evidence>
<reference evidence="10" key="2">
    <citation type="submission" date="2024-06" db="EMBL/GenBank/DDBJ databases">
        <authorList>
            <person name="Petrova K.O."/>
            <person name="Toshchakov S.V."/>
            <person name="Boltjanskaja Y.V."/>
            <person name="Kevbrin V."/>
        </authorList>
    </citation>
    <scope>NUCLEOTIDE SEQUENCE</scope>
    <source>
        <strain evidence="10">Z-910T</strain>
    </source>
</reference>
<evidence type="ECO:0000259" key="9">
    <source>
        <dbReference type="PROSITE" id="PS51747"/>
    </source>
</evidence>
<dbReference type="PANTHER" id="PTHR11079:SF202">
    <property type="entry name" value="TRNA-SPECIFIC ADENOSINE DEAMINASE"/>
    <property type="match status" value="1"/>
</dbReference>
<evidence type="ECO:0000256" key="3">
    <source>
        <dbReference type="ARBA" id="ARBA00022694"/>
    </source>
</evidence>
<sequence>MKIALQQARKALELKEVPVGAVVLKKGEVISVGHNLRENLKDPTAHAEMIALRRAAQKLGGWRLLDCHIYVTVEPCFMCASAIIQSRVKKVFFGAFEPKMGGMGSKIDLIKHFKADVEVVSGVCEHESKQLLNDFFVELRKRN</sequence>
<dbReference type="InterPro" id="IPR028883">
    <property type="entry name" value="tRNA_aden_deaminase"/>
</dbReference>
<feature type="domain" description="CMP/dCMP-type deaminase" evidence="9">
    <location>
        <begin position="1"/>
        <end position="116"/>
    </location>
</feature>
<dbReference type="InterPro" id="IPR002125">
    <property type="entry name" value="CMP_dCMP_dom"/>
</dbReference>
<dbReference type="PROSITE" id="PS00903">
    <property type="entry name" value="CYT_DCMP_DEAMINASES_1"/>
    <property type="match status" value="1"/>
</dbReference>
<gene>
    <name evidence="8" type="primary">tadA</name>
    <name evidence="10" type="ORF">PRVXT_000028</name>
</gene>
<feature type="binding site" evidence="8">
    <location>
        <position position="76"/>
    </location>
    <ligand>
        <name>Zn(2+)</name>
        <dbReference type="ChEBI" id="CHEBI:29105"/>
        <note>catalytic</note>
    </ligand>
</feature>
<dbReference type="InterPro" id="IPR058535">
    <property type="entry name" value="MafB19-deam"/>
</dbReference>
<dbReference type="PANTHER" id="PTHR11079">
    <property type="entry name" value="CYTOSINE DEAMINASE FAMILY MEMBER"/>
    <property type="match status" value="1"/>
</dbReference>
<comment type="catalytic activity">
    <reaction evidence="7 8">
        <text>adenosine(34) in tRNA + H2O + H(+) = inosine(34) in tRNA + NH4(+)</text>
        <dbReference type="Rhea" id="RHEA:43168"/>
        <dbReference type="Rhea" id="RHEA-COMP:10373"/>
        <dbReference type="Rhea" id="RHEA-COMP:10374"/>
        <dbReference type="ChEBI" id="CHEBI:15377"/>
        <dbReference type="ChEBI" id="CHEBI:15378"/>
        <dbReference type="ChEBI" id="CHEBI:28938"/>
        <dbReference type="ChEBI" id="CHEBI:74411"/>
        <dbReference type="ChEBI" id="CHEBI:82852"/>
        <dbReference type="EC" id="3.5.4.33"/>
    </reaction>
</comment>
<protein>
    <recommendedName>
        <fullName evidence="8">tRNA-specific adenosine deaminase</fullName>
        <ecNumber evidence="8">3.5.4.33</ecNumber>
    </recommendedName>
</protein>
<dbReference type="CDD" id="cd01285">
    <property type="entry name" value="nucleoside_deaminase"/>
    <property type="match status" value="1"/>
</dbReference>
<accession>A0AAU7VQI6</accession>
<keyword evidence="4 8" id="KW-0479">Metal-binding</keyword>
<feature type="binding site" evidence="8">
    <location>
        <position position="46"/>
    </location>
    <ligand>
        <name>Zn(2+)</name>
        <dbReference type="ChEBI" id="CHEBI:29105"/>
        <note>catalytic</note>
    </ligand>
</feature>
<dbReference type="Pfam" id="PF14437">
    <property type="entry name" value="MafB19-deam"/>
    <property type="match status" value="1"/>
</dbReference>
<dbReference type="GO" id="GO:0008270">
    <property type="term" value="F:zinc ion binding"/>
    <property type="evidence" value="ECO:0007669"/>
    <property type="project" value="UniProtKB-UniRule"/>
</dbReference>
<dbReference type="AlphaFoldDB" id="A0AAU7VQI6"/>
<dbReference type="EMBL" id="CP158367">
    <property type="protein sequence ID" value="XBX76343.1"/>
    <property type="molecule type" value="Genomic_DNA"/>
</dbReference>
<dbReference type="SUPFAM" id="SSF53927">
    <property type="entry name" value="Cytidine deaminase-like"/>
    <property type="match status" value="1"/>
</dbReference>
<comment type="subunit">
    <text evidence="2 8">Homodimer.</text>
</comment>
<organism evidence="10">
    <name type="scientific">Proteinivorax tanatarense</name>
    <dbReference type="NCBI Taxonomy" id="1260629"/>
    <lineage>
        <taxon>Bacteria</taxon>
        <taxon>Bacillati</taxon>
        <taxon>Bacillota</taxon>
        <taxon>Clostridia</taxon>
        <taxon>Eubacteriales</taxon>
        <taxon>Proteinivoracaceae</taxon>
        <taxon>Proteinivorax</taxon>
    </lineage>
</organism>